<organism evidence="2 3">
    <name type="scientific">Haloferax sulfurifontis</name>
    <dbReference type="NCBI Taxonomy" id="255616"/>
    <lineage>
        <taxon>Archaea</taxon>
        <taxon>Methanobacteriati</taxon>
        <taxon>Methanobacteriota</taxon>
        <taxon>Stenosarchaea group</taxon>
        <taxon>Halobacteria</taxon>
        <taxon>Halobacteriales</taxon>
        <taxon>Haloferacaceae</taxon>
        <taxon>Haloferax</taxon>
    </lineage>
</organism>
<dbReference type="AlphaFoldDB" id="A0A830E637"/>
<reference evidence="2" key="1">
    <citation type="journal article" date="2014" name="Int. J. Syst. Evol. Microbiol.">
        <title>Complete genome sequence of Corynebacterium casei LMG S-19264T (=DSM 44701T), isolated from a smear-ripened cheese.</title>
        <authorList>
            <consortium name="US DOE Joint Genome Institute (JGI-PGF)"/>
            <person name="Walter F."/>
            <person name="Albersmeier A."/>
            <person name="Kalinowski J."/>
            <person name="Ruckert C."/>
        </authorList>
    </citation>
    <scope>NUCLEOTIDE SEQUENCE</scope>
    <source>
        <strain evidence="2">CCM 7217</strain>
    </source>
</reference>
<comment type="caution">
    <text evidence="2">The sequence shown here is derived from an EMBL/GenBank/DDBJ whole genome shotgun (WGS) entry which is preliminary data.</text>
</comment>
<dbReference type="CDD" id="cd22231">
    <property type="entry name" value="RHH_NikR_HicB-like"/>
    <property type="match status" value="1"/>
</dbReference>
<protein>
    <submittedName>
        <fullName evidence="2">Uncharacterized protein</fullName>
    </submittedName>
</protein>
<feature type="region of interest" description="Disordered" evidence="1">
    <location>
        <begin position="60"/>
        <end position="79"/>
    </location>
</feature>
<proteinExistence type="predicted"/>
<evidence type="ECO:0000313" key="2">
    <source>
        <dbReference type="EMBL" id="GGC73117.1"/>
    </source>
</evidence>
<dbReference type="RefSeq" id="WP_188425058.1">
    <property type="nucleotide sequence ID" value="NZ_BMCI01000013.1"/>
</dbReference>
<name>A0A830E637_9EURY</name>
<dbReference type="Proteomes" id="UP000646833">
    <property type="component" value="Unassembled WGS sequence"/>
</dbReference>
<sequence>MNINIDLPKDMVVRIRQAVERGDYESPQDFVERALRNQLEHDETPDTEAMTLEEAFAAVDTEASVPRPEPEPPSDAVNSRQEIEIQPAEATEVHLTLLETDKAVPTVPAPDRSRLEDGPLWGQYNRIFPVKIVVRALGNSVSDAPAGSDEKAGWIPHSSFGESVAETARILGMKIAQYDKRSGRGRGEKLSTGLPVGDDPSRSKERFVSHFVGETERDDNLTGAAPQLQFVNIQKTGTGIDIGLTKMGWEFAALENPLLDGGAGAQTALSADERAFFLAHVREHYTEEYDAMATVVKAIHDGDDRPDSLTNRVAYLNTEWSASHARTIRSGLTGRMYELGLLDRYRVGQRGVGYELTDEGASFLDEVTAGDYNN</sequence>
<reference evidence="2" key="2">
    <citation type="submission" date="2020-09" db="EMBL/GenBank/DDBJ databases">
        <authorList>
            <person name="Sun Q."/>
            <person name="Sedlacek I."/>
        </authorList>
    </citation>
    <scope>NUCLEOTIDE SEQUENCE</scope>
    <source>
        <strain evidence="2">CCM 7217</strain>
    </source>
</reference>
<evidence type="ECO:0000256" key="1">
    <source>
        <dbReference type="SAM" id="MobiDB-lite"/>
    </source>
</evidence>
<feature type="region of interest" description="Disordered" evidence="1">
    <location>
        <begin position="182"/>
        <end position="203"/>
    </location>
</feature>
<evidence type="ECO:0000313" key="3">
    <source>
        <dbReference type="Proteomes" id="UP000646833"/>
    </source>
</evidence>
<dbReference type="EMBL" id="BMCI01000013">
    <property type="protein sequence ID" value="GGC73117.1"/>
    <property type="molecule type" value="Genomic_DNA"/>
</dbReference>
<accession>A0A830E637</accession>
<gene>
    <name evidence="2" type="ORF">GCM10007209_38790</name>
</gene>